<gene>
    <name evidence="6" type="ORF">EG799_04800</name>
</gene>
<dbReference type="Pfam" id="PF02630">
    <property type="entry name" value="SCO1-SenC"/>
    <property type="match status" value="1"/>
</dbReference>
<dbReference type="EMBL" id="RPFZ01000001">
    <property type="protein sequence ID" value="RPF71007.1"/>
    <property type="molecule type" value="Genomic_DNA"/>
</dbReference>
<dbReference type="PROSITE" id="PS51257">
    <property type="entry name" value="PROKAR_LIPOPROTEIN"/>
    <property type="match status" value="1"/>
</dbReference>
<dbReference type="FunFam" id="3.40.30.10:FF:000013">
    <property type="entry name" value="Blast:Protein SCO1 homolog, mitochondrial"/>
    <property type="match status" value="1"/>
</dbReference>
<dbReference type="CDD" id="cd02968">
    <property type="entry name" value="SCO"/>
    <property type="match status" value="1"/>
</dbReference>
<evidence type="ECO:0000256" key="5">
    <source>
        <dbReference type="SAM" id="SignalP"/>
    </source>
</evidence>
<evidence type="ECO:0000256" key="2">
    <source>
        <dbReference type="ARBA" id="ARBA00023008"/>
    </source>
</evidence>
<dbReference type="Gene3D" id="3.40.30.10">
    <property type="entry name" value="Glutaredoxin"/>
    <property type="match status" value="1"/>
</dbReference>
<evidence type="ECO:0000256" key="1">
    <source>
        <dbReference type="ARBA" id="ARBA00010996"/>
    </source>
</evidence>
<dbReference type="AlphaFoldDB" id="A0A3N5CQV6"/>
<dbReference type="InterPro" id="IPR036249">
    <property type="entry name" value="Thioredoxin-like_sf"/>
</dbReference>
<keyword evidence="4" id="KW-1015">Disulfide bond</keyword>
<sequence>MNARAMSSSIKAVPAILALLLGLSSCGSEPPPEGVLEGSALTGQFSLVDENGQAVTQNSYDGKYRMVYFGYAYCPNICPFDTQRMMQGYRTFADAHPDLAERVQPLFVTIDPERDTPAVLREYTANFGDELIGLTGSQEQVDRAAEAFSVFHSRGETTESGGYLMDHSNAGYLMGPRGEPITLLPVDESGQAVADELETYVR</sequence>
<keyword evidence="2 3" id="KW-0186">Copper</keyword>
<reference evidence="6 7" key="1">
    <citation type="submission" date="2018-11" db="EMBL/GenBank/DDBJ databases">
        <title>Erythrobacter spongiae sp. nov., isolated from a marine sponge.</title>
        <authorList>
            <person name="Zhuang L."/>
            <person name="Luo L."/>
        </authorList>
    </citation>
    <scope>NUCLEOTIDE SEQUENCE [LARGE SCALE GENOMIC DNA]</scope>
    <source>
        <strain evidence="6 7">HN-E23</strain>
    </source>
</reference>
<proteinExistence type="inferred from homology"/>
<feature type="signal peptide" evidence="5">
    <location>
        <begin position="1"/>
        <end position="27"/>
    </location>
</feature>
<evidence type="ECO:0000256" key="3">
    <source>
        <dbReference type="PIRSR" id="PIRSR603782-1"/>
    </source>
</evidence>
<feature type="chain" id="PRO_5017942850" evidence="5">
    <location>
        <begin position="28"/>
        <end position="202"/>
    </location>
</feature>
<dbReference type="OrthoDB" id="9790194at2"/>
<evidence type="ECO:0000313" key="7">
    <source>
        <dbReference type="Proteomes" id="UP000275232"/>
    </source>
</evidence>
<feature type="binding site" evidence="3">
    <location>
        <position position="78"/>
    </location>
    <ligand>
        <name>Cu cation</name>
        <dbReference type="ChEBI" id="CHEBI:23378"/>
    </ligand>
</feature>
<dbReference type="PANTHER" id="PTHR12151:SF25">
    <property type="entry name" value="LINALOOL DEHYDRATASE_ISOMERASE DOMAIN-CONTAINING PROTEIN"/>
    <property type="match status" value="1"/>
</dbReference>
<comment type="similarity">
    <text evidence="1">Belongs to the SCO1/2 family.</text>
</comment>
<organism evidence="6 7">
    <name type="scientific">Aurantiacibacter spongiae</name>
    <dbReference type="NCBI Taxonomy" id="2488860"/>
    <lineage>
        <taxon>Bacteria</taxon>
        <taxon>Pseudomonadati</taxon>
        <taxon>Pseudomonadota</taxon>
        <taxon>Alphaproteobacteria</taxon>
        <taxon>Sphingomonadales</taxon>
        <taxon>Erythrobacteraceae</taxon>
        <taxon>Aurantiacibacter</taxon>
    </lineage>
</organism>
<dbReference type="Proteomes" id="UP000275232">
    <property type="component" value="Unassembled WGS sequence"/>
</dbReference>
<protein>
    <submittedName>
        <fullName evidence="6">SCO family protein</fullName>
    </submittedName>
</protein>
<keyword evidence="5" id="KW-0732">Signal</keyword>
<feature type="binding site" evidence="3">
    <location>
        <position position="167"/>
    </location>
    <ligand>
        <name>Cu cation</name>
        <dbReference type="ChEBI" id="CHEBI:23378"/>
    </ligand>
</feature>
<evidence type="ECO:0000256" key="4">
    <source>
        <dbReference type="PIRSR" id="PIRSR603782-2"/>
    </source>
</evidence>
<dbReference type="GO" id="GO:0046872">
    <property type="term" value="F:metal ion binding"/>
    <property type="evidence" value="ECO:0007669"/>
    <property type="project" value="UniProtKB-KW"/>
</dbReference>
<evidence type="ECO:0000313" key="6">
    <source>
        <dbReference type="EMBL" id="RPF71007.1"/>
    </source>
</evidence>
<accession>A0A3N5CQV6</accession>
<feature type="disulfide bond" description="Redox-active" evidence="4">
    <location>
        <begin position="74"/>
        <end position="78"/>
    </location>
</feature>
<keyword evidence="3" id="KW-0479">Metal-binding</keyword>
<dbReference type="InterPro" id="IPR003782">
    <property type="entry name" value="SCO1/SenC"/>
</dbReference>
<comment type="caution">
    <text evidence="6">The sequence shown here is derived from an EMBL/GenBank/DDBJ whole genome shotgun (WGS) entry which is preliminary data.</text>
</comment>
<keyword evidence="7" id="KW-1185">Reference proteome</keyword>
<feature type="binding site" evidence="3">
    <location>
        <position position="74"/>
    </location>
    <ligand>
        <name>Cu cation</name>
        <dbReference type="ChEBI" id="CHEBI:23378"/>
    </ligand>
</feature>
<name>A0A3N5CQV6_9SPHN</name>
<dbReference type="PANTHER" id="PTHR12151">
    <property type="entry name" value="ELECTRON TRANSPORT PROTIN SCO1/SENC FAMILY MEMBER"/>
    <property type="match status" value="1"/>
</dbReference>
<dbReference type="SUPFAM" id="SSF52833">
    <property type="entry name" value="Thioredoxin-like"/>
    <property type="match status" value="1"/>
</dbReference>